<dbReference type="OrthoDB" id="2311267at2759"/>
<dbReference type="EMBL" id="CAJVPY010003356">
    <property type="protein sequence ID" value="CAG8589491.1"/>
    <property type="molecule type" value="Genomic_DNA"/>
</dbReference>
<proteinExistence type="predicted"/>
<accession>A0A9N9C5A1</accession>
<keyword evidence="4" id="KW-1185">Reference proteome</keyword>
<feature type="non-terminal residue" evidence="3">
    <location>
        <position position="250"/>
    </location>
</feature>
<dbReference type="PROSITE" id="PS50966">
    <property type="entry name" value="ZF_SWIM"/>
    <property type="match status" value="1"/>
</dbReference>
<dbReference type="InterPro" id="IPR007527">
    <property type="entry name" value="Znf_SWIM"/>
</dbReference>
<keyword evidence="1" id="KW-0862">Zinc</keyword>
<dbReference type="Proteomes" id="UP000789405">
    <property type="component" value="Unassembled WGS sequence"/>
</dbReference>
<gene>
    <name evidence="3" type="ORF">DERYTH_LOCUS7090</name>
</gene>
<keyword evidence="1" id="KW-0479">Metal-binding</keyword>
<comment type="caution">
    <text evidence="3">The sequence shown here is derived from an EMBL/GenBank/DDBJ whole genome shotgun (WGS) entry which is preliminary data.</text>
</comment>
<dbReference type="PANTHER" id="PTHR35385">
    <property type="entry name" value="PROTEIN B, PUTATIVE-RELATED-RELATED"/>
    <property type="match status" value="1"/>
</dbReference>
<protein>
    <submittedName>
        <fullName evidence="3">21672_t:CDS:1</fullName>
    </submittedName>
</protein>
<dbReference type="AlphaFoldDB" id="A0A9N9C5A1"/>
<reference evidence="3" key="1">
    <citation type="submission" date="2021-06" db="EMBL/GenBank/DDBJ databases">
        <authorList>
            <person name="Kallberg Y."/>
            <person name="Tangrot J."/>
            <person name="Rosling A."/>
        </authorList>
    </citation>
    <scope>NUCLEOTIDE SEQUENCE</scope>
    <source>
        <strain evidence="3">MA453B</strain>
    </source>
</reference>
<keyword evidence="1" id="KW-0863">Zinc-finger</keyword>
<evidence type="ECO:0000313" key="3">
    <source>
        <dbReference type="EMBL" id="CAG8589491.1"/>
    </source>
</evidence>
<dbReference type="GO" id="GO:0008270">
    <property type="term" value="F:zinc ion binding"/>
    <property type="evidence" value="ECO:0007669"/>
    <property type="project" value="UniProtKB-KW"/>
</dbReference>
<feature type="domain" description="SWIM-type" evidence="2">
    <location>
        <begin position="45"/>
        <end position="76"/>
    </location>
</feature>
<dbReference type="PANTHER" id="PTHR35385:SF2">
    <property type="entry name" value="PROTEIN B, PUTATIVE-RELATED"/>
    <property type="match status" value="1"/>
</dbReference>
<name>A0A9N9C5A1_9GLOM</name>
<organism evidence="3 4">
    <name type="scientific">Dentiscutata erythropus</name>
    <dbReference type="NCBI Taxonomy" id="1348616"/>
    <lineage>
        <taxon>Eukaryota</taxon>
        <taxon>Fungi</taxon>
        <taxon>Fungi incertae sedis</taxon>
        <taxon>Mucoromycota</taxon>
        <taxon>Glomeromycotina</taxon>
        <taxon>Glomeromycetes</taxon>
        <taxon>Diversisporales</taxon>
        <taxon>Gigasporaceae</taxon>
        <taxon>Dentiscutata</taxon>
    </lineage>
</organism>
<evidence type="ECO:0000259" key="2">
    <source>
        <dbReference type="PROSITE" id="PS50966"/>
    </source>
</evidence>
<sequence length="250" mass="28295">DEAIQNININENEAIQNINMNEDSCELPNANEFLVSSKNNLGVVYNVNSDIGTCSCSIGMMGAPCKHQGAIAMKYHIKLINFLLSLTPEDHMIFAFVTSGVNSKNCSFYASLHTKAVQKNSKADEQNNKNEIETDNVNNLSFDKFLEEISDDYKNCGSQLRKAFETFAKRYRASKSRSIVWAITFLYNSDFSTQIKSGAAICIQPESVKRRKTGVRNNKRAKIQYKQENIFQEIPKLLKLEAYCHLCNYA</sequence>
<evidence type="ECO:0000256" key="1">
    <source>
        <dbReference type="PROSITE-ProRule" id="PRU00325"/>
    </source>
</evidence>
<evidence type="ECO:0000313" key="4">
    <source>
        <dbReference type="Proteomes" id="UP000789405"/>
    </source>
</evidence>